<organism evidence="2 3">
    <name type="scientific">Linum tenue</name>
    <dbReference type="NCBI Taxonomy" id="586396"/>
    <lineage>
        <taxon>Eukaryota</taxon>
        <taxon>Viridiplantae</taxon>
        <taxon>Streptophyta</taxon>
        <taxon>Embryophyta</taxon>
        <taxon>Tracheophyta</taxon>
        <taxon>Spermatophyta</taxon>
        <taxon>Magnoliopsida</taxon>
        <taxon>eudicotyledons</taxon>
        <taxon>Gunneridae</taxon>
        <taxon>Pentapetalae</taxon>
        <taxon>rosids</taxon>
        <taxon>fabids</taxon>
        <taxon>Malpighiales</taxon>
        <taxon>Linaceae</taxon>
        <taxon>Linum</taxon>
    </lineage>
</organism>
<feature type="compositionally biased region" description="Polar residues" evidence="1">
    <location>
        <begin position="21"/>
        <end position="51"/>
    </location>
</feature>
<dbReference type="AlphaFoldDB" id="A0AAV0HWX1"/>
<keyword evidence="3" id="KW-1185">Reference proteome</keyword>
<name>A0AAV0HWX1_9ROSI</name>
<reference evidence="2" key="1">
    <citation type="submission" date="2022-08" db="EMBL/GenBank/DDBJ databases">
        <authorList>
            <person name="Gutierrez-Valencia J."/>
        </authorList>
    </citation>
    <scope>NUCLEOTIDE SEQUENCE</scope>
</reference>
<sequence>MRRRGPASSPADGGVSGGWQHYQTATSPATASPNSRPTVTQSRASTPWVTS</sequence>
<evidence type="ECO:0000313" key="2">
    <source>
        <dbReference type="EMBL" id="CAI0389433.1"/>
    </source>
</evidence>
<evidence type="ECO:0000313" key="3">
    <source>
        <dbReference type="Proteomes" id="UP001154282"/>
    </source>
</evidence>
<proteinExistence type="predicted"/>
<comment type="caution">
    <text evidence="2">The sequence shown here is derived from an EMBL/GenBank/DDBJ whole genome shotgun (WGS) entry which is preliminary data.</text>
</comment>
<evidence type="ECO:0000256" key="1">
    <source>
        <dbReference type="SAM" id="MobiDB-lite"/>
    </source>
</evidence>
<dbReference type="EMBL" id="CAMGYJ010000003">
    <property type="protein sequence ID" value="CAI0389433.1"/>
    <property type="molecule type" value="Genomic_DNA"/>
</dbReference>
<gene>
    <name evidence="2" type="ORF">LITE_LOCUS6236</name>
</gene>
<dbReference type="Proteomes" id="UP001154282">
    <property type="component" value="Unassembled WGS sequence"/>
</dbReference>
<protein>
    <submittedName>
        <fullName evidence="2">Uncharacterized protein</fullName>
    </submittedName>
</protein>
<feature type="region of interest" description="Disordered" evidence="1">
    <location>
        <begin position="1"/>
        <end position="51"/>
    </location>
</feature>
<accession>A0AAV0HWX1</accession>